<dbReference type="Proteomes" id="UP001143480">
    <property type="component" value="Unassembled WGS sequence"/>
</dbReference>
<evidence type="ECO:0008006" key="3">
    <source>
        <dbReference type="Google" id="ProtNLM"/>
    </source>
</evidence>
<keyword evidence="2" id="KW-1185">Reference proteome</keyword>
<evidence type="ECO:0000313" key="2">
    <source>
        <dbReference type="Proteomes" id="UP001143480"/>
    </source>
</evidence>
<organism evidence="1 2">
    <name type="scientific">Dactylosporangium matsuzakiense</name>
    <dbReference type="NCBI Taxonomy" id="53360"/>
    <lineage>
        <taxon>Bacteria</taxon>
        <taxon>Bacillati</taxon>
        <taxon>Actinomycetota</taxon>
        <taxon>Actinomycetes</taxon>
        <taxon>Micromonosporales</taxon>
        <taxon>Micromonosporaceae</taxon>
        <taxon>Dactylosporangium</taxon>
    </lineage>
</organism>
<dbReference type="RefSeq" id="WP_271190352.1">
    <property type="nucleotide sequence ID" value="NZ_BSFP01000141.1"/>
</dbReference>
<name>A0A9W6KW83_9ACTN</name>
<sequence length="266" mass="28453">MAAAAELARLSPEYRRQAVQSLHTALDGAQALQAAATLAVISPADRTMAAARLLDAAHQKGPKGVRAATELVRHRHPGWEEAANLLRTVRDSDPCYVRRQAAQGLLLAGREFEREALERLKVMSGDPAASHHDRLEAALTLVRRADDANLAIRALQSLAHNTGAPPTVRRRAAFALPSRAPAKLSTAAAALRDLASDRVITAEVRAHSAADLARLGPGFLEEGISRLERQCDRAAARHLASLSGLSLDRALTMAGAARINRLPDND</sequence>
<dbReference type="EMBL" id="BSFP01000141">
    <property type="protein sequence ID" value="GLL08362.1"/>
    <property type="molecule type" value="Genomic_DNA"/>
</dbReference>
<evidence type="ECO:0000313" key="1">
    <source>
        <dbReference type="EMBL" id="GLL08362.1"/>
    </source>
</evidence>
<protein>
    <recommendedName>
        <fullName evidence="3">HEAT repeat domain-containing protein</fullName>
    </recommendedName>
</protein>
<reference evidence="1" key="2">
    <citation type="submission" date="2023-01" db="EMBL/GenBank/DDBJ databases">
        <authorList>
            <person name="Sun Q."/>
            <person name="Evtushenko L."/>
        </authorList>
    </citation>
    <scope>NUCLEOTIDE SEQUENCE</scope>
    <source>
        <strain evidence="1">VKM Ac-1321</strain>
    </source>
</reference>
<comment type="caution">
    <text evidence="1">The sequence shown here is derived from an EMBL/GenBank/DDBJ whole genome shotgun (WGS) entry which is preliminary data.</text>
</comment>
<reference evidence="1" key="1">
    <citation type="journal article" date="2014" name="Int. J. Syst. Evol. Microbiol.">
        <title>Complete genome sequence of Corynebacterium casei LMG S-19264T (=DSM 44701T), isolated from a smear-ripened cheese.</title>
        <authorList>
            <consortium name="US DOE Joint Genome Institute (JGI-PGF)"/>
            <person name="Walter F."/>
            <person name="Albersmeier A."/>
            <person name="Kalinowski J."/>
            <person name="Ruckert C."/>
        </authorList>
    </citation>
    <scope>NUCLEOTIDE SEQUENCE</scope>
    <source>
        <strain evidence="1">VKM Ac-1321</strain>
    </source>
</reference>
<dbReference type="AlphaFoldDB" id="A0A9W6KW83"/>
<gene>
    <name evidence="1" type="ORF">GCM10017581_101230</name>
</gene>
<proteinExistence type="predicted"/>
<accession>A0A9W6KW83</accession>